<protein>
    <submittedName>
        <fullName evidence="1">Uncharacterized protein</fullName>
    </submittedName>
</protein>
<proteinExistence type="predicted"/>
<dbReference type="AlphaFoldDB" id="A0A3N0YWE6"/>
<reference evidence="1 2" key="1">
    <citation type="submission" date="2018-10" db="EMBL/GenBank/DDBJ databases">
        <title>Genome assembly for a Yunnan-Guizhou Plateau 3E fish, Anabarilius grahami (Regan), and its evolutionary and genetic applications.</title>
        <authorList>
            <person name="Jiang W."/>
        </authorList>
    </citation>
    <scope>NUCLEOTIDE SEQUENCE [LARGE SCALE GENOMIC DNA]</scope>
    <source>
        <strain evidence="1">AG-KIZ</strain>
        <tissue evidence="1">Muscle</tissue>
    </source>
</reference>
<dbReference type="Proteomes" id="UP000281406">
    <property type="component" value="Unassembled WGS sequence"/>
</dbReference>
<dbReference type="EMBL" id="RJVU01020146">
    <property type="protein sequence ID" value="ROL50537.1"/>
    <property type="molecule type" value="Genomic_DNA"/>
</dbReference>
<name>A0A3N0YWE6_ANAGA</name>
<organism evidence="1 2">
    <name type="scientific">Anabarilius grahami</name>
    <name type="common">Kanglang fish</name>
    <name type="synonym">Barilius grahami</name>
    <dbReference type="NCBI Taxonomy" id="495550"/>
    <lineage>
        <taxon>Eukaryota</taxon>
        <taxon>Metazoa</taxon>
        <taxon>Chordata</taxon>
        <taxon>Craniata</taxon>
        <taxon>Vertebrata</taxon>
        <taxon>Euteleostomi</taxon>
        <taxon>Actinopterygii</taxon>
        <taxon>Neopterygii</taxon>
        <taxon>Teleostei</taxon>
        <taxon>Ostariophysi</taxon>
        <taxon>Cypriniformes</taxon>
        <taxon>Xenocyprididae</taxon>
        <taxon>Xenocypridinae</taxon>
        <taxon>Xenocypridinae incertae sedis</taxon>
        <taxon>Anabarilius</taxon>
    </lineage>
</organism>
<keyword evidence="2" id="KW-1185">Reference proteome</keyword>
<sequence>MARGRQRRAVNSMLSEAERSLHLNRVDGLLGFWSRWLLTGAADGSDPRLQTSTDETVDLLGQPETSLAYRCDYPLAVENGLQTSPAHLRSHLDIAILGKSNYRAINLSSSIIDRLSPFWPLLASHQMQGKRRSARGAIRMSLEHQRLTANWLQGLLSLHGKVIMPHPSTIQSDPSCLNWLFVQVC</sequence>
<evidence type="ECO:0000313" key="2">
    <source>
        <dbReference type="Proteomes" id="UP000281406"/>
    </source>
</evidence>
<accession>A0A3N0YWE6</accession>
<gene>
    <name evidence="1" type="ORF">DPX16_2836</name>
</gene>
<comment type="caution">
    <text evidence="1">The sequence shown here is derived from an EMBL/GenBank/DDBJ whole genome shotgun (WGS) entry which is preliminary data.</text>
</comment>
<evidence type="ECO:0000313" key="1">
    <source>
        <dbReference type="EMBL" id="ROL50537.1"/>
    </source>
</evidence>